<feature type="compositionally biased region" description="Acidic residues" evidence="1">
    <location>
        <begin position="48"/>
        <end position="58"/>
    </location>
</feature>
<reference evidence="3" key="1">
    <citation type="submission" date="2022-06" db="EMBL/GenBank/DDBJ databases">
        <title>Genome sequence of Phormidium yuhuli AB48 isolated from an industrial photobioreactor environment.</title>
        <authorList>
            <person name="Qiu Y."/>
            <person name="Noonan A.J.C."/>
            <person name="Dofher K."/>
            <person name="Koch M."/>
            <person name="Kieft B."/>
            <person name="Lin X."/>
            <person name="Ziels R.M."/>
            <person name="Hallam S.J."/>
        </authorList>
    </citation>
    <scope>NUCLEOTIDE SEQUENCE</scope>
    <source>
        <strain evidence="3">AB48</strain>
    </source>
</reference>
<organism evidence="3 4">
    <name type="scientific">Phormidium yuhuli AB48</name>
    <dbReference type="NCBI Taxonomy" id="2940671"/>
    <lineage>
        <taxon>Bacteria</taxon>
        <taxon>Bacillati</taxon>
        <taxon>Cyanobacteriota</taxon>
        <taxon>Cyanophyceae</taxon>
        <taxon>Oscillatoriophycideae</taxon>
        <taxon>Oscillatoriales</taxon>
        <taxon>Oscillatoriaceae</taxon>
        <taxon>Phormidium</taxon>
        <taxon>Phormidium yuhuli</taxon>
    </lineage>
</organism>
<evidence type="ECO:0000256" key="1">
    <source>
        <dbReference type="SAM" id="MobiDB-lite"/>
    </source>
</evidence>
<dbReference type="Proteomes" id="UP001056708">
    <property type="component" value="Chromosome"/>
</dbReference>
<name>A0ABY5AVP8_9CYAN</name>
<feature type="compositionally biased region" description="Low complexity" evidence="1">
    <location>
        <begin position="127"/>
        <end position="156"/>
    </location>
</feature>
<keyword evidence="4" id="KW-1185">Reference proteome</keyword>
<evidence type="ECO:0000313" key="3">
    <source>
        <dbReference type="EMBL" id="USR92888.1"/>
    </source>
</evidence>
<feature type="signal peptide" evidence="2">
    <location>
        <begin position="1"/>
        <end position="21"/>
    </location>
</feature>
<feature type="region of interest" description="Disordered" evidence="1">
    <location>
        <begin position="25"/>
        <end position="175"/>
    </location>
</feature>
<feature type="compositionally biased region" description="Polar residues" evidence="1">
    <location>
        <begin position="77"/>
        <end position="94"/>
    </location>
</feature>
<sequence>MRHYRFTALGLALAMVLGACGPDEQDFSAPGTDETPVAEQVPMNGSENGEDEIPEAETFESPLVEENNVITAAPTGLISSTNPQERSRQVQRNLDATRDDNGDPFGILPVEVSRSQRQAETVTRQVTGAPAPGAQATGAGAGTPAAGARNGQPAAATDGITAGPPLPPLTGQMANPLPAVDAQEFAIPRLRPARSIEFDALDEEELAILEGPREADPPQDVVTEPPPPAIDLAQGTQVTGVMQVGGDIQIILQTPGSAFSRYVRVGDTVANGEVRVVRVERLQGEPVVILEQNGVEVARGVGEPGIVPENNNMANSNLISRR</sequence>
<keyword evidence="2" id="KW-0732">Signal</keyword>
<proteinExistence type="predicted"/>
<protein>
    <recommendedName>
        <fullName evidence="5">Pilus assembly protein PilP</fullName>
    </recommendedName>
</protein>
<dbReference type="EMBL" id="CP098611">
    <property type="protein sequence ID" value="USR92888.1"/>
    <property type="molecule type" value="Genomic_DNA"/>
</dbReference>
<evidence type="ECO:0008006" key="5">
    <source>
        <dbReference type="Google" id="ProtNLM"/>
    </source>
</evidence>
<evidence type="ECO:0000313" key="4">
    <source>
        <dbReference type="Proteomes" id="UP001056708"/>
    </source>
</evidence>
<gene>
    <name evidence="3" type="ORF">NEA10_09290</name>
</gene>
<dbReference type="RefSeq" id="WP_252665063.1">
    <property type="nucleotide sequence ID" value="NZ_CP098611.1"/>
</dbReference>
<feature type="chain" id="PRO_5046997567" description="Pilus assembly protein PilP" evidence="2">
    <location>
        <begin position="22"/>
        <end position="322"/>
    </location>
</feature>
<accession>A0ABY5AVP8</accession>
<feature type="compositionally biased region" description="Polar residues" evidence="1">
    <location>
        <begin position="113"/>
        <end position="126"/>
    </location>
</feature>
<evidence type="ECO:0000256" key="2">
    <source>
        <dbReference type="SAM" id="SignalP"/>
    </source>
</evidence>
<dbReference type="PROSITE" id="PS51257">
    <property type="entry name" value="PROKAR_LIPOPROTEIN"/>
    <property type="match status" value="1"/>
</dbReference>